<dbReference type="STRING" id="670386.D3BS99"/>
<name>D3BS99_HETP5</name>
<dbReference type="InterPro" id="IPR038765">
    <property type="entry name" value="Papain-like_cys_pep_sf"/>
</dbReference>
<organism evidence="12 13">
    <name type="scientific">Heterostelium pallidum (strain ATCC 26659 / Pp 5 / PN500)</name>
    <name type="common">Cellular slime mold</name>
    <name type="synonym">Polysphondylium pallidum</name>
    <dbReference type="NCBI Taxonomy" id="670386"/>
    <lineage>
        <taxon>Eukaryota</taxon>
        <taxon>Amoebozoa</taxon>
        <taxon>Evosea</taxon>
        <taxon>Eumycetozoa</taxon>
        <taxon>Dictyostelia</taxon>
        <taxon>Acytosteliales</taxon>
        <taxon>Acytosteliaceae</taxon>
        <taxon>Heterostelium</taxon>
    </lineage>
</organism>
<comment type="catalytic activity">
    <reaction evidence="1 9 10">
        <text>Thiol-dependent hydrolysis of ester, thioester, amide, peptide and isopeptide bonds formed by the C-terminal Gly of ubiquitin (a 76-residue protein attached to proteins as an intracellular targeting signal).</text>
        <dbReference type="EC" id="3.4.19.12"/>
    </reaction>
</comment>
<keyword evidence="4 9" id="KW-0645">Protease</keyword>
<dbReference type="PROSITE" id="PS52048">
    <property type="entry name" value="UCH_DOMAIN"/>
    <property type="match status" value="1"/>
</dbReference>
<dbReference type="CDD" id="cd09617">
    <property type="entry name" value="Peptidase_C12_UCH37_BAP1"/>
    <property type="match status" value="1"/>
</dbReference>
<dbReference type="PRINTS" id="PR00707">
    <property type="entry name" value="UBCTHYDRLASE"/>
</dbReference>
<evidence type="ECO:0000256" key="3">
    <source>
        <dbReference type="ARBA" id="ARBA00009326"/>
    </source>
</evidence>
<evidence type="ECO:0000256" key="8">
    <source>
        <dbReference type="ARBA" id="ARBA00023242"/>
    </source>
</evidence>
<evidence type="ECO:0000256" key="2">
    <source>
        <dbReference type="ARBA" id="ARBA00004123"/>
    </source>
</evidence>
<evidence type="ECO:0000256" key="6">
    <source>
        <dbReference type="ARBA" id="ARBA00022801"/>
    </source>
</evidence>
<gene>
    <name evidence="12" type="primary">uch2</name>
    <name evidence="12" type="ORF">PPL_10891</name>
</gene>
<dbReference type="GO" id="GO:0004843">
    <property type="term" value="F:cysteine-type deubiquitinase activity"/>
    <property type="evidence" value="ECO:0007669"/>
    <property type="project" value="UniProtKB-UniRule"/>
</dbReference>
<dbReference type="Gene3D" id="3.40.532.10">
    <property type="entry name" value="Peptidase C12, ubiquitin carboxyl-terminal hydrolase"/>
    <property type="match status" value="1"/>
</dbReference>
<dbReference type="GO" id="GO:0005737">
    <property type="term" value="C:cytoplasm"/>
    <property type="evidence" value="ECO:0007669"/>
    <property type="project" value="TreeGrafter"/>
</dbReference>
<proteinExistence type="inferred from homology"/>
<dbReference type="MEROPS" id="C12.005"/>
<comment type="similarity">
    <text evidence="3 9 10">Belongs to the peptidase C12 family.</text>
</comment>
<protein>
    <recommendedName>
        <fullName evidence="10">Ubiquitin carboxyl-terminal hydrolase</fullName>
        <ecNumber evidence="10">3.4.19.12</ecNumber>
    </recommendedName>
</protein>
<dbReference type="InterPro" id="IPR036959">
    <property type="entry name" value="Peptidase_C12_UCH_sf"/>
</dbReference>
<dbReference type="GO" id="GO:0016579">
    <property type="term" value="P:protein deubiquitination"/>
    <property type="evidence" value="ECO:0007669"/>
    <property type="project" value="TreeGrafter"/>
</dbReference>
<dbReference type="OMA" id="YIQYEIQ"/>
<dbReference type="AlphaFoldDB" id="D3BS99"/>
<evidence type="ECO:0000256" key="4">
    <source>
        <dbReference type="ARBA" id="ARBA00022670"/>
    </source>
</evidence>
<dbReference type="Pfam" id="PF01088">
    <property type="entry name" value="Peptidase_C12"/>
    <property type="match status" value="1"/>
</dbReference>
<dbReference type="GO" id="GO:0005634">
    <property type="term" value="C:nucleus"/>
    <property type="evidence" value="ECO:0007669"/>
    <property type="project" value="UniProtKB-SubCell"/>
</dbReference>
<feature type="active site" description="Proton donor" evidence="9">
    <location>
        <position position="156"/>
    </location>
</feature>
<keyword evidence="6 9" id="KW-0378">Hydrolase</keyword>
<feature type="active site" description="Nucleophile" evidence="9">
    <location>
        <position position="82"/>
    </location>
</feature>
<accession>D3BS99</accession>
<feature type="site" description="Transition state stabilizer" evidence="9">
    <location>
        <position position="76"/>
    </location>
</feature>
<keyword evidence="7 9" id="KW-0788">Thiol protease</keyword>
<keyword evidence="8" id="KW-0539">Nucleus</keyword>
<comment type="caution">
    <text evidence="12">The sequence shown here is derived from an EMBL/GenBank/DDBJ whole genome shotgun (WGS) entry which is preliminary data.</text>
</comment>
<dbReference type="InParanoid" id="D3BS99"/>
<dbReference type="EMBL" id="ADBJ01000051">
    <property type="protein sequence ID" value="EFA75836.1"/>
    <property type="molecule type" value="Genomic_DNA"/>
</dbReference>
<evidence type="ECO:0000313" key="13">
    <source>
        <dbReference type="Proteomes" id="UP000001396"/>
    </source>
</evidence>
<dbReference type="PANTHER" id="PTHR10589">
    <property type="entry name" value="UBIQUITIN CARBOXYL-TERMINAL HYDROLASE"/>
    <property type="match status" value="1"/>
</dbReference>
<dbReference type="SUPFAM" id="SSF54001">
    <property type="entry name" value="Cysteine proteinases"/>
    <property type="match status" value="1"/>
</dbReference>
<dbReference type="GeneID" id="31366360"/>
<evidence type="ECO:0000256" key="7">
    <source>
        <dbReference type="ARBA" id="ARBA00022807"/>
    </source>
</evidence>
<feature type="site" description="Important for enzyme activity" evidence="9">
    <location>
        <position position="171"/>
    </location>
</feature>
<dbReference type="FunFam" id="3.40.532.10:FF:000003">
    <property type="entry name" value="Ubiquitin carboxyl-terminal hydrolase"/>
    <property type="match status" value="1"/>
</dbReference>
<evidence type="ECO:0000256" key="10">
    <source>
        <dbReference type="RuleBase" id="RU361215"/>
    </source>
</evidence>
<evidence type="ECO:0000256" key="9">
    <source>
        <dbReference type="PROSITE-ProRule" id="PRU01393"/>
    </source>
</evidence>
<keyword evidence="13" id="KW-1185">Reference proteome</keyword>
<evidence type="ECO:0000313" key="12">
    <source>
        <dbReference type="EMBL" id="EFA75836.1"/>
    </source>
</evidence>
<dbReference type="InterPro" id="IPR001578">
    <property type="entry name" value="Peptidase_C12_UCH"/>
</dbReference>
<evidence type="ECO:0000259" key="11">
    <source>
        <dbReference type="PROSITE" id="PS52048"/>
    </source>
</evidence>
<evidence type="ECO:0000256" key="1">
    <source>
        <dbReference type="ARBA" id="ARBA00000707"/>
    </source>
</evidence>
<evidence type="ECO:0000256" key="5">
    <source>
        <dbReference type="ARBA" id="ARBA00022786"/>
    </source>
</evidence>
<comment type="subcellular location">
    <subcellularLocation>
        <location evidence="2">Nucleus</location>
    </subcellularLocation>
</comment>
<dbReference type="GO" id="GO:0006511">
    <property type="term" value="P:ubiquitin-dependent protein catabolic process"/>
    <property type="evidence" value="ECO:0007669"/>
    <property type="project" value="UniProtKB-UniRule"/>
</dbReference>
<dbReference type="Proteomes" id="UP000001396">
    <property type="component" value="Unassembled WGS sequence"/>
</dbReference>
<keyword evidence="5 9" id="KW-0833">Ubl conjugation pathway</keyword>
<dbReference type="EC" id="3.4.19.12" evidence="10"/>
<dbReference type="PANTHER" id="PTHR10589:SF16">
    <property type="entry name" value="UBIQUITIN CARBOXYL-TERMINAL HYDROLASE ISOZYME L5"/>
    <property type="match status" value="1"/>
</dbReference>
<reference evidence="12 13" key="1">
    <citation type="journal article" date="2011" name="Genome Res.">
        <title>Phylogeny-wide analysis of social amoeba genomes highlights ancient origins for complex intercellular communication.</title>
        <authorList>
            <person name="Heidel A.J."/>
            <person name="Lawal H.M."/>
            <person name="Felder M."/>
            <person name="Schilde C."/>
            <person name="Helps N.R."/>
            <person name="Tunggal B."/>
            <person name="Rivero F."/>
            <person name="John U."/>
            <person name="Schleicher M."/>
            <person name="Eichinger L."/>
            <person name="Platzer M."/>
            <person name="Noegel A.A."/>
            <person name="Schaap P."/>
            <person name="Gloeckner G."/>
        </authorList>
    </citation>
    <scope>NUCLEOTIDE SEQUENCE [LARGE SCALE GENOMIC DNA]</scope>
    <source>
        <strain evidence="13">ATCC 26659 / Pp 5 / PN500</strain>
    </source>
</reference>
<dbReference type="FunCoup" id="D3BS99">
    <property type="interactions" value="920"/>
</dbReference>
<sequence length="333" mass="37144">MSDSGWCTIESDPGVFTELIEKIGVKDVQVEELYMLEPSEFNKIKPIYGLIFLFKWQSTTEDRTPAENENLFFANQVINNACATQAILSILLNSPDIDIGDDLNNLKQFTAGFPPMMKGEAIGELNILRDTHNSFARPEPFIFGSKPAKKDDDVFHFISYIPFEGKIYELDGLKKGPFCLGECTDDDWLEKVSPIIQQRIEKYSQTEIRFNLMAVIKNRQTIYREQLAHFEKKKKAILLSLSNIDTSVESQMDIDKPAAAGGAGADQEDFQLPTDKDQITGWTISTIDQIDLLTSNIGVVGDYKDHRGVYGLKVAGGDPSVLEPTTVDGGDKG</sequence>
<dbReference type="RefSeq" id="XP_020427970.1">
    <property type="nucleotide sequence ID" value="XM_020581654.1"/>
</dbReference>
<feature type="domain" description="UCH catalytic" evidence="11">
    <location>
        <begin position="5"/>
        <end position="217"/>
    </location>
</feature>